<dbReference type="EMBL" id="JBEFKJ010000014">
    <property type="protein sequence ID" value="KAL2042387.1"/>
    <property type="molecule type" value="Genomic_DNA"/>
</dbReference>
<keyword evidence="3" id="KW-1185">Reference proteome</keyword>
<comment type="caution">
    <text evidence="2">The sequence shown here is derived from an EMBL/GenBank/DDBJ whole genome shotgun (WGS) entry which is preliminary data.</text>
</comment>
<feature type="compositionally biased region" description="Gly residues" evidence="1">
    <location>
        <begin position="110"/>
        <end position="123"/>
    </location>
</feature>
<feature type="compositionally biased region" description="Basic and acidic residues" evidence="1">
    <location>
        <begin position="59"/>
        <end position="82"/>
    </location>
</feature>
<feature type="region of interest" description="Disordered" evidence="1">
    <location>
        <begin position="24"/>
        <end position="126"/>
    </location>
</feature>
<protein>
    <submittedName>
        <fullName evidence="2">Uncharacterized protein</fullName>
    </submittedName>
</protein>
<reference evidence="2 3" key="1">
    <citation type="submission" date="2024-09" db="EMBL/GenBank/DDBJ databases">
        <title>Rethinking Asexuality: The Enigmatic Case of Functional Sexual Genes in Lepraria (Stereocaulaceae).</title>
        <authorList>
            <person name="Doellman M."/>
            <person name="Sun Y."/>
            <person name="Barcenas-Pena A."/>
            <person name="Lumbsch H.T."/>
            <person name="Grewe F."/>
        </authorList>
    </citation>
    <scope>NUCLEOTIDE SEQUENCE [LARGE SCALE GENOMIC DNA]</scope>
    <source>
        <strain evidence="2 3">Mercado 3170</strain>
    </source>
</reference>
<proteinExistence type="predicted"/>
<evidence type="ECO:0000313" key="3">
    <source>
        <dbReference type="Proteomes" id="UP001590950"/>
    </source>
</evidence>
<gene>
    <name evidence="2" type="ORF">N7G274_004877</name>
</gene>
<accession>A0ABR4A922</accession>
<name>A0ABR4A922_9LECA</name>
<dbReference type="Proteomes" id="UP001590950">
    <property type="component" value="Unassembled WGS sequence"/>
</dbReference>
<evidence type="ECO:0000256" key="1">
    <source>
        <dbReference type="SAM" id="MobiDB-lite"/>
    </source>
</evidence>
<organism evidence="2 3">
    <name type="scientific">Stereocaulon virgatum</name>
    <dbReference type="NCBI Taxonomy" id="373712"/>
    <lineage>
        <taxon>Eukaryota</taxon>
        <taxon>Fungi</taxon>
        <taxon>Dikarya</taxon>
        <taxon>Ascomycota</taxon>
        <taxon>Pezizomycotina</taxon>
        <taxon>Lecanoromycetes</taxon>
        <taxon>OSLEUM clade</taxon>
        <taxon>Lecanoromycetidae</taxon>
        <taxon>Lecanorales</taxon>
        <taxon>Lecanorineae</taxon>
        <taxon>Stereocaulaceae</taxon>
        <taxon>Stereocaulon</taxon>
    </lineage>
</organism>
<evidence type="ECO:0000313" key="2">
    <source>
        <dbReference type="EMBL" id="KAL2042387.1"/>
    </source>
</evidence>
<sequence>MAASPHSPNPTSDTEIDIASAMGFASFGAKPNPPKKKRKVEKSGISVKGSGSNNTPMGMRDRKQGEPAPEHQLRQGEGEMRGRGGLVDGEGGVKKWEGNGVAGTDVDGEAGAGYGKEGEGGTGSETLEFVDEGRASIVGDEEVRTA</sequence>